<dbReference type="SMART" id="SM00382">
    <property type="entry name" value="AAA"/>
    <property type="match status" value="1"/>
</dbReference>
<reference evidence="15 16" key="1">
    <citation type="submission" date="2018-10" db="EMBL/GenBank/DDBJ databases">
        <title>Corynebacterium macginleyi genome sequencing and assembly of the type strain and two clinical samples.</title>
        <authorList>
            <person name="Bernier A.-M."/>
            <person name="Bernard K."/>
        </authorList>
    </citation>
    <scope>NUCLEOTIDE SEQUENCE [LARGE SCALE GENOMIC DNA]</scope>
    <source>
        <strain evidence="15 16">NML 120205</strain>
    </source>
</reference>
<evidence type="ECO:0000259" key="13">
    <source>
        <dbReference type="PROSITE" id="PS50928"/>
    </source>
</evidence>
<reference evidence="14 17" key="2">
    <citation type="submission" date="2021-01" db="EMBL/GenBank/DDBJ databases">
        <title>Complete genome sequences of Corynebacterium macginleyi strains isolated from infectious keratitis.</title>
        <authorList>
            <person name="Sagerfors S."/>
            <person name="Poehlein A."/>
            <person name="Soderquist B."/>
            <person name="Bruggemann H."/>
        </authorList>
    </citation>
    <scope>NUCLEOTIDE SEQUENCE [LARGE SCALE GENOMIC DNA]</scope>
    <source>
        <strain evidence="14 17">12T220</strain>
    </source>
</reference>
<feature type="domain" description="ABC transporter" evidence="12">
    <location>
        <begin position="273"/>
        <end position="490"/>
    </location>
</feature>
<protein>
    <submittedName>
        <fullName evidence="15">ABC transporter permease subunit</fullName>
    </submittedName>
</protein>
<keyword evidence="3 11" id="KW-0813">Transport</keyword>
<feature type="domain" description="ABC transmembrane type-1" evidence="13">
    <location>
        <begin position="55"/>
        <end position="257"/>
    </location>
</feature>
<dbReference type="PANTHER" id="PTHR30406">
    <property type="entry name" value="SULFATE TRANSPORT SYSTEM PERMEASE PROTEIN"/>
    <property type="match status" value="1"/>
</dbReference>
<evidence type="ECO:0000256" key="6">
    <source>
        <dbReference type="ARBA" id="ARBA00022840"/>
    </source>
</evidence>
<dbReference type="GeneID" id="92746389"/>
<feature type="transmembrane region" description="Helical" evidence="11">
    <location>
        <begin position="12"/>
        <end position="37"/>
    </location>
</feature>
<dbReference type="AlphaFoldDB" id="A0A3M0G2X2"/>
<keyword evidence="17" id="KW-1185">Reference proteome</keyword>
<organism evidence="15 16">
    <name type="scientific">Corynebacterium macginleyi</name>
    <dbReference type="NCBI Taxonomy" id="38290"/>
    <lineage>
        <taxon>Bacteria</taxon>
        <taxon>Bacillati</taxon>
        <taxon>Actinomycetota</taxon>
        <taxon>Actinomycetes</taxon>
        <taxon>Mycobacteriales</taxon>
        <taxon>Corynebacteriaceae</taxon>
        <taxon>Corynebacterium</taxon>
    </lineage>
</organism>
<keyword evidence="8" id="KW-0764">Sulfate transport</keyword>
<dbReference type="InterPro" id="IPR000515">
    <property type="entry name" value="MetI-like"/>
</dbReference>
<dbReference type="InterPro" id="IPR027417">
    <property type="entry name" value="P-loop_NTPase"/>
</dbReference>
<feature type="transmembrane region" description="Helical" evidence="11">
    <location>
        <begin position="92"/>
        <end position="113"/>
    </location>
</feature>
<evidence type="ECO:0000256" key="3">
    <source>
        <dbReference type="ARBA" id="ARBA00022448"/>
    </source>
</evidence>
<dbReference type="InterPro" id="IPR003593">
    <property type="entry name" value="AAA+_ATPase"/>
</dbReference>
<feature type="transmembrane region" description="Helical" evidence="11">
    <location>
        <begin position="133"/>
        <end position="157"/>
    </location>
</feature>
<evidence type="ECO:0000256" key="2">
    <source>
        <dbReference type="ARBA" id="ARBA00011779"/>
    </source>
</evidence>
<evidence type="ECO:0000256" key="1">
    <source>
        <dbReference type="ARBA" id="ARBA00004141"/>
    </source>
</evidence>
<comment type="similarity">
    <text evidence="11">Belongs to the binding-protein-dependent transport system permease family.</text>
</comment>
<feature type="transmembrane region" description="Helical" evidence="11">
    <location>
        <begin position="57"/>
        <end position="80"/>
    </location>
</feature>
<gene>
    <name evidence="15" type="ORF">D9543_07605</name>
    <name evidence="14" type="ORF">GWO63_007055</name>
</gene>
<evidence type="ECO:0000256" key="9">
    <source>
        <dbReference type="ARBA" id="ARBA00023136"/>
    </source>
</evidence>
<evidence type="ECO:0000313" key="15">
    <source>
        <dbReference type="EMBL" id="RMB59321.1"/>
    </source>
</evidence>
<name>A0A3M0G2X2_9CORY</name>
<dbReference type="SUPFAM" id="SSF50331">
    <property type="entry name" value="MOP-like"/>
    <property type="match status" value="1"/>
</dbReference>
<dbReference type="Pfam" id="PF00005">
    <property type="entry name" value="ABC_tran"/>
    <property type="match status" value="1"/>
</dbReference>
<dbReference type="CDD" id="cd06261">
    <property type="entry name" value="TM_PBP2"/>
    <property type="match status" value="1"/>
</dbReference>
<evidence type="ECO:0000313" key="14">
    <source>
        <dbReference type="EMBL" id="MBM0244025.1"/>
    </source>
</evidence>
<dbReference type="GO" id="GO:0015419">
    <property type="term" value="F:ABC-type sulfate transporter activity"/>
    <property type="evidence" value="ECO:0007669"/>
    <property type="project" value="InterPro"/>
</dbReference>
<dbReference type="InterPro" id="IPR035906">
    <property type="entry name" value="MetI-like_sf"/>
</dbReference>
<dbReference type="Proteomes" id="UP001518680">
    <property type="component" value="Unassembled WGS sequence"/>
</dbReference>
<dbReference type="GO" id="GO:0016887">
    <property type="term" value="F:ATP hydrolysis activity"/>
    <property type="evidence" value="ECO:0007669"/>
    <property type="project" value="InterPro"/>
</dbReference>
<dbReference type="Proteomes" id="UP000270649">
    <property type="component" value="Unassembled WGS sequence"/>
</dbReference>
<comment type="subunit">
    <text evidence="2">The complex is composed of two ATP-binding proteins (CysA), two transmembrane proteins (CysT and CysW) and a solute-binding protein (CysP).</text>
</comment>
<dbReference type="GO" id="GO:0005524">
    <property type="term" value="F:ATP binding"/>
    <property type="evidence" value="ECO:0007669"/>
    <property type="project" value="UniProtKB-KW"/>
</dbReference>
<dbReference type="InterPro" id="IPR003439">
    <property type="entry name" value="ABC_transporter-like_ATP-bd"/>
</dbReference>
<dbReference type="Pfam" id="PF00528">
    <property type="entry name" value="BPD_transp_1"/>
    <property type="match status" value="1"/>
</dbReference>
<keyword evidence="5" id="KW-0547">Nucleotide-binding</keyword>
<dbReference type="GO" id="GO:0005886">
    <property type="term" value="C:plasma membrane"/>
    <property type="evidence" value="ECO:0007669"/>
    <property type="project" value="UniProtKB-SubCell"/>
</dbReference>
<keyword evidence="9 11" id="KW-0472">Membrane</keyword>
<evidence type="ECO:0000256" key="10">
    <source>
        <dbReference type="ARBA" id="ARBA00025323"/>
    </source>
</evidence>
<dbReference type="InterPro" id="IPR005667">
    <property type="entry name" value="Sulph_transpt2"/>
</dbReference>
<accession>A0A3M0G2X2</accession>
<feature type="transmembrane region" description="Helical" evidence="11">
    <location>
        <begin position="238"/>
        <end position="262"/>
    </location>
</feature>
<dbReference type="Gene3D" id="1.10.3720.10">
    <property type="entry name" value="MetI-like"/>
    <property type="match status" value="1"/>
</dbReference>
<comment type="subcellular location">
    <subcellularLocation>
        <location evidence="11">Cell membrane</location>
        <topology evidence="11">Multi-pass membrane protein</topology>
    </subcellularLocation>
    <subcellularLocation>
        <location evidence="1">Membrane</location>
        <topology evidence="1">Multi-pass membrane protein</topology>
    </subcellularLocation>
</comment>
<dbReference type="RefSeq" id="WP_121911018.1">
    <property type="nucleotide sequence ID" value="NZ_CP068291.1"/>
</dbReference>
<comment type="caution">
    <text evidence="15">The sequence shown here is derived from an EMBL/GenBank/DDBJ whole genome shotgun (WGS) entry which is preliminary data.</text>
</comment>
<keyword evidence="7 11" id="KW-1133">Transmembrane helix</keyword>
<dbReference type="PROSITE" id="PS50928">
    <property type="entry name" value="ABC_TM1"/>
    <property type="match status" value="1"/>
</dbReference>
<dbReference type="PROSITE" id="PS50893">
    <property type="entry name" value="ABC_TRANSPORTER_2"/>
    <property type="match status" value="1"/>
</dbReference>
<keyword evidence="4 11" id="KW-0812">Transmembrane</keyword>
<evidence type="ECO:0000259" key="12">
    <source>
        <dbReference type="PROSITE" id="PS50893"/>
    </source>
</evidence>
<evidence type="ECO:0000313" key="16">
    <source>
        <dbReference type="Proteomes" id="UP000270649"/>
    </source>
</evidence>
<evidence type="ECO:0000256" key="8">
    <source>
        <dbReference type="ARBA" id="ARBA00023032"/>
    </source>
</evidence>
<comment type="function">
    <text evidence="10">Part of the ABC transporter complex CysAWTP (TC 3.A.1.6.1) involved in sulfate/thiosulfate import. Probably responsible for the translocation of the substrate across the membrane.</text>
</comment>
<dbReference type="SUPFAM" id="SSF161098">
    <property type="entry name" value="MetI-like"/>
    <property type="match status" value="1"/>
</dbReference>
<evidence type="ECO:0000313" key="17">
    <source>
        <dbReference type="Proteomes" id="UP001518680"/>
    </source>
</evidence>
<dbReference type="EMBL" id="REGC01000009">
    <property type="protein sequence ID" value="RMB59321.1"/>
    <property type="molecule type" value="Genomic_DNA"/>
</dbReference>
<dbReference type="EMBL" id="JAACBX020000002">
    <property type="protein sequence ID" value="MBM0244025.1"/>
    <property type="molecule type" value="Genomic_DNA"/>
</dbReference>
<dbReference type="PANTHER" id="PTHR30406:SF8">
    <property type="entry name" value="SULFATE TRANSPORT SYSTEM PERMEASE PROTEIN CYST"/>
    <property type="match status" value="1"/>
</dbReference>
<dbReference type="SUPFAM" id="SSF52540">
    <property type="entry name" value="P-loop containing nucleoside triphosphate hydrolases"/>
    <property type="match status" value="1"/>
</dbReference>
<sequence length="618" mass="65212">MTPPQPIRLKSPLVIGLIGLIAVVVILVPVASLGLRVPWNRVDEYLAKPEIWDMLKLSLAAAFQSMLLAMVLGTSFALWVQQLGRGSGVIRLLIYLPLAMPPVVGGLALTAAIGRRGYLSPLLDAIDFHFAFAFPGVIAAQCFVALPFVVVAVDSALRQLDEEIVASAASVGLSRWEILRKITIPSIAPALATGAGLAFARSLGEFGTTLTFAGSQPGVTRTMPLGIYLEREVDTDGAYVLSAILIAMAIVCLALAGLPSLLQRSYRAQARALHNMDYEKLSALTAPDHASALSVTADGRTTAFTPRAITAIVGSNGSGKTTLMKRIAGRLTGAQITANQDEIVLLTQHPGLPPRATATQAIAMVTRDKQQATELLEAAGLRELNDVPVPALSGGQAAQVALVRALAARPTILLLDEPLAAIDVESASKWRRFLRATRRHHTTLLVTHNVLDIAGLADDMVVMNSGRVIAHGPATNLLDAPPTNHVATIAGLNRVEGTVTKATATETVVSCGNTTITGGASDLRADDKVVVTFKPSDVQLTPNGSTELNHWSTTVIAVEATTMADARLSLDMGGHTITVPVSRETALDIDVGDTVSFSVAKHKISVNQAPQQHSKIRS</sequence>
<dbReference type="Gene3D" id="3.40.50.300">
    <property type="entry name" value="P-loop containing nucleotide triphosphate hydrolases"/>
    <property type="match status" value="1"/>
</dbReference>
<proteinExistence type="inferred from homology"/>
<evidence type="ECO:0000256" key="11">
    <source>
        <dbReference type="RuleBase" id="RU363032"/>
    </source>
</evidence>
<evidence type="ECO:0000256" key="4">
    <source>
        <dbReference type="ARBA" id="ARBA00022692"/>
    </source>
</evidence>
<dbReference type="InterPro" id="IPR008995">
    <property type="entry name" value="Mo/tungstate-bd_C_term_dom"/>
</dbReference>
<keyword evidence="6" id="KW-0067">ATP-binding</keyword>
<evidence type="ECO:0000256" key="7">
    <source>
        <dbReference type="ARBA" id="ARBA00022989"/>
    </source>
</evidence>
<evidence type="ECO:0000256" key="5">
    <source>
        <dbReference type="ARBA" id="ARBA00022741"/>
    </source>
</evidence>
<dbReference type="OrthoDB" id="9774448at2"/>